<name>A0A0B7I5Z9_9FLAO</name>
<evidence type="ECO:0000313" key="3">
    <source>
        <dbReference type="Proteomes" id="UP000038200"/>
    </source>
</evidence>
<organism evidence="2 3">
    <name type="scientific">Capnocytophaga canis</name>
    <dbReference type="NCBI Taxonomy" id="1848903"/>
    <lineage>
        <taxon>Bacteria</taxon>
        <taxon>Pseudomonadati</taxon>
        <taxon>Bacteroidota</taxon>
        <taxon>Flavobacteriia</taxon>
        <taxon>Flavobacteriales</taxon>
        <taxon>Flavobacteriaceae</taxon>
        <taxon>Capnocytophaga</taxon>
    </lineage>
</organism>
<evidence type="ECO:0000313" key="2">
    <source>
        <dbReference type="EMBL" id="CEN54116.1"/>
    </source>
</evidence>
<dbReference type="GeneID" id="97263352"/>
<gene>
    <name evidence="1" type="ORF">CCAND38_80008</name>
    <name evidence="2" type="ORF">CCAND93_720009</name>
</gene>
<proteinExistence type="predicted"/>
<protein>
    <submittedName>
        <fullName evidence="2">Uncharacterized protein</fullName>
    </submittedName>
</protein>
<reference evidence="3 4" key="1">
    <citation type="submission" date="2015-01" db="EMBL/GenBank/DDBJ databases">
        <authorList>
            <person name="MANFREDI Pablo"/>
        </authorList>
    </citation>
    <scope>NUCLEOTIDE SEQUENCE [LARGE SCALE GENOMIC DNA]</scope>
    <source>
        <strain evidence="1 4">CcD38</strain>
        <strain evidence="2 3">CcD93</strain>
    </source>
</reference>
<evidence type="ECO:0000313" key="4">
    <source>
        <dbReference type="Proteomes" id="UP000045051"/>
    </source>
</evidence>
<dbReference type="RefSeq" id="WP_042009465.1">
    <property type="nucleotide sequence ID" value="NZ_BOQK01000009.1"/>
</dbReference>
<sequence>MKKNIFCFILGGMTFFLGTAQTQNPSPDLYTANNKGKFFIFWGGNRGYYSKSDIQFKGENYDFTIKDVAAIDRPKGWHIDYINPLRMTIPQTNARIGYFINNNYAISAGVDHMKYVMKQDQTVKMNGYIRNSGTIHDGVYNNVDKQLTEDFLTFEHTDGLNYVTIEASRVDDISRWFGIRNTDFFQANLTEGIGIGALYPRSNTKLMNKERYDQFHIAGVGVSAKAGLHLVFFKHFMIIGELKGGYINMYDIRTTYDIADKANQTFYFFETIIAFGGIFRL</sequence>
<dbReference type="AlphaFoldDB" id="A0A0B7I5Z9"/>
<dbReference type="Proteomes" id="UP000038200">
    <property type="component" value="Unassembled WGS sequence"/>
</dbReference>
<dbReference type="EMBL" id="CDOL01000264">
    <property type="protein sequence ID" value="CEN54116.1"/>
    <property type="molecule type" value="Genomic_DNA"/>
</dbReference>
<dbReference type="STRING" id="1848903.CCAND38_80008"/>
<evidence type="ECO:0000313" key="1">
    <source>
        <dbReference type="EMBL" id="CEN49187.1"/>
    </source>
</evidence>
<dbReference type="EMBL" id="CDOI01000195">
    <property type="protein sequence ID" value="CEN49187.1"/>
    <property type="molecule type" value="Genomic_DNA"/>
</dbReference>
<dbReference type="Proteomes" id="UP000045051">
    <property type="component" value="Unassembled WGS sequence"/>
</dbReference>
<keyword evidence="4" id="KW-1185">Reference proteome</keyword>
<accession>A0A0B7I5Z9</accession>